<name>A0A212LL03_9HYPH</name>
<protein>
    <submittedName>
        <fullName evidence="2">Uncharacterized protein</fullName>
    </submittedName>
</protein>
<reference evidence="2" key="1">
    <citation type="submission" date="2016-08" db="EMBL/GenBank/DDBJ databases">
        <authorList>
            <person name="Seilhamer J.J."/>
        </authorList>
    </citation>
    <scope>NUCLEOTIDE SEQUENCE</scope>
    <source>
        <strain evidence="2">86</strain>
    </source>
</reference>
<evidence type="ECO:0000256" key="1">
    <source>
        <dbReference type="SAM" id="MobiDB-lite"/>
    </source>
</evidence>
<dbReference type="EMBL" id="FMJD01000010">
    <property type="protein sequence ID" value="SCM78207.1"/>
    <property type="molecule type" value="Genomic_DNA"/>
</dbReference>
<evidence type="ECO:0000313" key="2">
    <source>
        <dbReference type="EMBL" id="SCM78207.1"/>
    </source>
</evidence>
<organism evidence="2">
    <name type="scientific">uncultured Pleomorphomonas sp</name>
    <dbReference type="NCBI Taxonomy" id="442121"/>
    <lineage>
        <taxon>Bacteria</taxon>
        <taxon>Pseudomonadati</taxon>
        <taxon>Pseudomonadota</taxon>
        <taxon>Alphaproteobacteria</taxon>
        <taxon>Hyphomicrobiales</taxon>
        <taxon>Pleomorphomonadaceae</taxon>
        <taxon>Pleomorphomonas</taxon>
        <taxon>environmental samples</taxon>
    </lineage>
</organism>
<proteinExistence type="predicted"/>
<sequence length="26" mass="2848">MEMWNAGDATERNLSGKGAKPYVQPP</sequence>
<dbReference type="AlphaFoldDB" id="A0A212LL03"/>
<accession>A0A212LL03</accession>
<gene>
    <name evidence="2" type="ORF">KL86PLE_60529</name>
</gene>
<feature type="region of interest" description="Disordered" evidence="1">
    <location>
        <begin position="1"/>
        <end position="26"/>
    </location>
</feature>